<gene>
    <name evidence="2" type="ORF">QBC34DRAFT_157585</name>
</gene>
<proteinExistence type="predicted"/>
<feature type="region of interest" description="Disordered" evidence="1">
    <location>
        <begin position="167"/>
        <end position="216"/>
    </location>
</feature>
<evidence type="ECO:0000313" key="2">
    <source>
        <dbReference type="EMBL" id="KAK4454358.1"/>
    </source>
</evidence>
<reference evidence="2" key="2">
    <citation type="submission" date="2023-05" db="EMBL/GenBank/DDBJ databases">
        <authorList>
            <consortium name="Lawrence Berkeley National Laboratory"/>
            <person name="Steindorff A."/>
            <person name="Hensen N."/>
            <person name="Bonometti L."/>
            <person name="Westerberg I."/>
            <person name="Brannstrom I.O."/>
            <person name="Guillou S."/>
            <person name="Cros-Aarteil S."/>
            <person name="Calhoun S."/>
            <person name="Haridas S."/>
            <person name="Kuo A."/>
            <person name="Mondo S."/>
            <person name="Pangilinan J."/>
            <person name="Riley R."/>
            <person name="Labutti K."/>
            <person name="Andreopoulos B."/>
            <person name="Lipzen A."/>
            <person name="Chen C."/>
            <person name="Yanf M."/>
            <person name="Daum C."/>
            <person name="Ng V."/>
            <person name="Clum A."/>
            <person name="Ohm R."/>
            <person name="Martin F."/>
            <person name="Silar P."/>
            <person name="Natvig D."/>
            <person name="Lalanne C."/>
            <person name="Gautier V."/>
            <person name="Ament-Velasquez S.L."/>
            <person name="Kruys A."/>
            <person name="Hutchinson M.I."/>
            <person name="Powell A.J."/>
            <person name="Barry K."/>
            <person name="Miller A.N."/>
            <person name="Grigoriev I.V."/>
            <person name="Debuchy R."/>
            <person name="Gladieux P."/>
            <person name="Thoren M.H."/>
            <person name="Johannesson H."/>
        </authorList>
    </citation>
    <scope>NUCLEOTIDE SEQUENCE</scope>
    <source>
        <strain evidence="2">PSN243</strain>
    </source>
</reference>
<protein>
    <submittedName>
        <fullName evidence="2">Uncharacterized protein</fullName>
    </submittedName>
</protein>
<evidence type="ECO:0000256" key="1">
    <source>
        <dbReference type="SAM" id="MobiDB-lite"/>
    </source>
</evidence>
<feature type="compositionally biased region" description="Basic residues" evidence="1">
    <location>
        <begin position="178"/>
        <end position="207"/>
    </location>
</feature>
<dbReference type="AlphaFoldDB" id="A0AAV9H0Q5"/>
<dbReference type="EMBL" id="MU865917">
    <property type="protein sequence ID" value="KAK4454358.1"/>
    <property type="molecule type" value="Genomic_DNA"/>
</dbReference>
<evidence type="ECO:0000313" key="3">
    <source>
        <dbReference type="Proteomes" id="UP001321760"/>
    </source>
</evidence>
<sequence>MFMRRSCNGHALSLLERSRSCSGVTSPGSPSERSLIGAGRGALASSGAISSIVDLKRTAGGVCDFCSPPATGDSLWTVSIRRRPKVSQCTLGKLCEFLSCDAPLRRDITGCVGVQKEGQLSEFTAFFLSLRLTLLCQNALLALLIRPIRSRGSHDCRFGAAGKGRKIDTLRRPEQKQSRRRRQGRRKARAARRVSQKRVADKKKRSGQRMTRDGRR</sequence>
<accession>A0AAV9H0Q5</accession>
<organism evidence="2 3">
    <name type="scientific">Podospora aff. communis PSN243</name>
    <dbReference type="NCBI Taxonomy" id="3040156"/>
    <lineage>
        <taxon>Eukaryota</taxon>
        <taxon>Fungi</taxon>
        <taxon>Dikarya</taxon>
        <taxon>Ascomycota</taxon>
        <taxon>Pezizomycotina</taxon>
        <taxon>Sordariomycetes</taxon>
        <taxon>Sordariomycetidae</taxon>
        <taxon>Sordariales</taxon>
        <taxon>Podosporaceae</taxon>
        <taxon>Podospora</taxon>
    </lineage>
</organism>
<name>A0AAV9H0Q5_9PEZI</name>
<reference evidence="2" key="1">
    <citation type="journal article" date="2023" name="Mol. Phylogenet. Evol.">
        <title>Genome-scale phylogeny and comparative genomics of the fungal order Sordariales.</title>
        <authorList>
            <person name="Hensen N."/>
            <person name="Bonometti L."/>
            <person name="Westerberg I."/>
            <person name="Brannstrom I.O."/>
            <person name="Guillou S."/>
            <person name="Cros-Aarteil S."/>
            <person name="Calhoun S."/>
            <person name="Haridas S."/>
            <person name="Kuo A."/>
            <person name="Mondo S."/>
            <person name="Pangilinan J."/>
            <person name="Riley R."/>
            <person name="LaButti K."/>
            <person name="Andreopoulos B."/>
            <person name="Lipzen A."/>
            <person name="Chen C."/>
            <person name="Yan M."/>
            <person name="Daum C."/>
            <person name="Ng V."/>
            <person name="Clum A."/>
            <person name="Steindorff A."/>
            <person name="Ohm R.A."/>
            <person name="Martin F."/>
            <person name="Silar P."/>
            <person name="Natvig D.O."/>
            <person name="Lalanne C."/>
            <person name="Gautier V."/>
            <person name="Ament-Velasquez S.L."/>
            <person name="Kruys A."/>
            <person name="Hutchinson M.I."/>
            <person name="Powell A.J."/>
            <person name="Barry K."/>
            <person name="Miller A.N."/>
            <person name="Grigoriev I.V."/>
            <person name="Debuchy R."/>
            <person name="Gladieux P."/>
            <person name="Hiltunen Thoren M."/>
            <person name="Johannesson H."/>
        </authorList>
    </citation>
    <scope>NUCLEOTIDE SEQUENCE</scope>
    <source>
        <strain evidence="2">PSN243</strain>
    </source>
</reference>
<feature type="compositionally biased region" description="Basic and acidic residues" evidence="1">
    <location>
        <begin position="167"/>
        <end position="177"/>
    </location>
</feature>
<keyword evidence="3" id="KW-1185">Reference proteome</keyword>
<comment type="caution">
    <text evidence="2">The sequence shown here is derived from an EMBL/GenBank/DDBJ whole genome shotgun (WGS) entry which is preliminary data.</text>
</comment>
<dbReference type="Proteomes" id="UP001321760">
    <property type="component" value="Unassembled WGS sequence"/>
</dbReference>